<proteinExistence type="predicted"/>
<evidence type="ECO:0000256" key="3">
    <source>
        <dbReference type="ARBA" id="ARBA00022692"/>
    </source>
</evidence>
<accession>A0A4T2A371</accession>
<dbReference type="InterPro" id="IPR050475">
    <property type="entry name" value="Prenyltransferase_related"/>
</dbReference>
<keyword evidence="2" id="KW-1003">Cell membrane</keyword>
<organism evidence="7 8">
    <name type="scientific">Pseudomonas leptonychotis</name>
    <dbReference type="NCBI Taxonomy" id="2448482"/>
    <lineage>
        <taxon>Bacteria</taxon>
        <taxon>Pseudomonadati</taxon>
        <taxon>Pseudomonadota</taxon>
        <taxon>Gammaproteobacteria</taxon>
        <taxon>Pseudomonadales</taxon>
        <taxon>Pseudomonadaceae</taxon>
        <taxon>Pseudomonas</taxon>
    </lineage>
</organism>
<keyword evidence="7" id="KW-0328">Glycosyltransferase</keyword>
<feature type="transmembrane region" description="Helical" evidence="6">
    <location>
        <begin position="51"/>
        <end position="68"/>
    </location>
</feature>
<dbReference type="NCBIfam" id="NF008978">
    <property type="entry name" value="PRK12324.1-4"/>
    <property type="match status" value="1"/>
</dbReference>
<dbReference type="GO" id="GO:0016757">
    <property type="term" value="F:glycosyltransferase activity"/>
    <property type="evidence" value="ECO:0007669"/>
    <property type="project" value="UniProtKB-KW"/>
</dbReference>
<dbReference type="OrthoDB" id="9803632at2"/>
<dbReference type="PANTHER" id="PTHR42723">
    <property type="entry name" value="CHLOROPHYLL SYNTHASE"/>
    <property type="match status" value="1"/>
</dbReference>
<keyword evidence="5 6" id="KW-0472">Membrane</keyword>
<gene>
    <name evidence="7" type="ORF">D8779_07970</name>
</gene>
<sequence length="295" mass="32676">MHATVAPRSSLAQIRGLLTLMRPRQWVKNAFVFAPLIFAGEFLKLQSIEKVALAALIFCVASSATYILNDLSDIERDRRHPKKSQTRPLASGLISVPQAIMLLLVLYAVLLATWFVMPAVLYVVLGYLLLNLAYTLVLKHQPVIDIFTIAIGFVLRVYAGAMALSVPVSSWMFVTTLCLALYLAAVKRGQELASNGSESREVLQHYTPALLNRYAEMAATGALLFYSLFVITTRPALVMTIPLVLYGLYRYWFIVESKDGGESPTDALLGDWQLLLTVAIWAVVSAVSIWPEQPL</sequence>
<evidence type="ECO:0000313" key="8">
    <source>
        <dbReference type="Proteomes" id="UP000307541"/>
    </source>
</evidence>
<dbReference type="InterPro" id="IPR000537">
    <property type="entry name" value="UbiA_prenyltransferase"/>
</dbReference>
<feature type="transmembrane region" description="Helical" evidence="6">
    <location>
        <begin position="272"/>
        <end position="290"/>
    </location>
</feature>
<feature type="transmembrane region" description="Helical" evidence="6">
    <location>
        <begin position="170"/>
        <end position="186"/>
    </location>
</feature>
<evidence type="ECO:0000256" key="6">
    <source>
        <dbReference type="SAM" id="Phobius"/>
    </source>
</evidence>
<dbReference type="InterPro" id="IPR044878">
    <property type="entry name" value="UbiA_sf"/>
</dbReference>
<dbReference type="Proteomes" id="UP000307541">
    <property type="component" value="Unassembled WGS sequence"/>
</dbReference>
<evidence type="ECO:0000256" key="5">
    <source>
        <dbReference type="ARBA" id="ARBA00023136"/>
    </source>
</evidence>
<feature type="transmembrane region" description="Helical" evidence="6">
    <location>
        <begin position="223"/>
        <end position="252"/>
    </location>
</feature>
<keyword evidence="4 6" id="KW-1133">Transmembrane helix</keyword>
<reference evidence="7 8" key="1">
    <citation type="submission" date="2018-10" db="EMBL/GenBank/DDBJ databases">
        <title>Pseudomonas leptonychotis sp. nov., isolated from Weddell seals in Antarctica.</title>
        <authorList>
            <person name="Novakova D."/>
            <person name="Svec P."/>
            <person name="Kralova S."/>
            <person name="Kristofova L."/>
            <person name="Zeman M."/>
            <person name="Pantucek R."/>
            <person name="Maslanova I."/>
            <person name="Sedlacek I."/>
        </authorList>
    </citation>
    <scope>NUCLEOTIDE SEQUENCE [LARGE SCALE GENOMIC DNA]</scope>
    <source>
        <strain evidence="7 8">CCM 8849</strain>
    </source>
</reference>
<dbReference type="GO" id="GO:0016020">
    <property type="term" value="C:membrane"/>
    <property type="evidence" value="ECO:0007669"/>
    <property type="project" value="UniProtKB-SubCell"/>
</dbReference>
<dbReference type="EMBL" id="RFLV01000001">
    <property type="protein sequence ID" value="TIH10599.1"/>
    <property type="molecule type" value="Genomic_DNA"/>
</dbReference>
<keyword evidence="3 6" id="KW-0812">Transmembrane</keyword>
<dbReference type="EC" id="2.4.2.45" evidence="7"/>
<dbReference type="AlphaFoldDB" id="A0A4T2A371"/>
<comment type="caution">
    <text evidence="7">The sequence shown here is derived from an EMBL/GenBank/DDBJ whole genome shotgun (WGS) entry which is preliminary data.</text>
</comment>
<protein>
    <submittedName>
        <fullName evidence="7">Decaprenyl-phosphate phosphoribosyltransferase</fullName>
        <ecNumber evidence="7">2.4.2.45</ecNumber>
    </submittedName>
</protein>
<evidence type="ECO:0000256" key="1">
    <source>
        <dbReference type="ARBA" id="ARBA00004141"/>
    </source>
</evidence>
<dbReference type="PANTHER" id="PTHR42723:SF1">
    <property type="entry name" value="CHLOROPHYLL SYNTHASE, CHLOROPLASTIC"/>
    <property type="match status" value="1"/>
</dbReference>
<keyword evidence="7" id="KW-0808">Transferase</keyword>
<feature type="transmembrane region" description="Helical" evidence="6">
    <location>
        <begin position="89"/>
        <end position="109"/>
    </location>
</feature>
<feature type="transmembrane region" description="Helical" evidence="6">
    <location>
        <begin position="144"/>
        <end position="164"/>
    </location>
</feature>
<dbReference type="CDD" id="cd13963">
    <property type="entry name" value="PT_UbiA_2"/>
    <property type="match status" value="1"/>
</dbReference>
<evidence type="ECO:0000313" key="7">
    <source>
        <dbReference type="EMBL" id="TIH10599.1"/>
    </source>
</evidence>
<dbReference type="Gene3D" id="1.10.357.140">
    <property type="entry name" value="UbiA prenyltransferase"/>
    <property type="match status" value="1"/>
</dbReference>
<name>A0A4T2A371_9PSED</name>
<dbReference type="GO" id="GO:0016765">
    <property type="term" value="F:transferase activity, transferring alkyl or aryl (other than methyl) groups"/>
    <property type="evidence" value="ECO:0007669"/>
    <property type="project" value="InterPro"/>
</dbReference>
<dbReference type="RefSeq" id="WP_136663877.1">
    <property type="nucleotide sequence ID" value="NZ_RFLV01000001.1"/>
</dbReference>
<keyword evidence="8" id="KW-1185">Reference proteome</keyword>
<feature type="transmembrane region" description="Helical" evidence="6">
    <location>
        <begin position="115"/>
        <end position="137"/>
    </location>
</feature>
<evidence type="ECO:0000256" key="4">
    <source>
        <dbReference type="ARBA" id="ARBA00022989"/>
    </source>
</evidence>
<evidence type="ECO:0000256" key="2">
    <source>
        <dbReference type="ARBA" id="ARBA00022475"/>
    </source>
</evidence>
<dbReference type="Pfam" id="PF01040">
    <property type="entry name" value="UbiA"/>
    <property type="match status" value="1"/>
</dbReference>
<comment type="subcellular location">
    <subcellularLocation>
        <location evidence="1">Membrane</location>
        <topology evidence="1">Multi-pass membrane protein</topology>
    </subcellularLocation>
</comment>